<feature type="domain" description="RmlD-like substrate binding" evidence="7">
    <location>
        <begin position="1"/>
        <end position="239"/>
    </location>
</feature>
<evidence type="ECO:0000256" key="6">
    <source>
        <dbReference type="RuleBase" id="RU364082"/>
    </source>
</evidence>
<comment type="cofactor">
    <cofactor evidence="6">
        <name>Mg(2+)</name>
        <dbReference type="ChEBI" id="CHEBI:18420"/>
    </cofactor>
    <text evidence="6">Binds 1 Mg(2+) ion per monomer.</text>
</comment>
<comment type="function">
    <text evidence="6">Catalyzes the reduction of dTDP-6-deoxy-L-lyxo-4-hexulose to yield dTDP-L-rhamnose.</text>
</comment>
<dbReference type="PANTHER" id="PTHR10491">
    <property type="entry name" value="DTDP-4-DEHYDRORHAMNOSE REDUCTASE"/>
    <property type="match status" value="1"/>
</dbReference>
<evidence type="ECO:0000259" key="7">
    <source>
        <dbReference type="Pfam" id="PF04321"/>
    </source>
</evidence>
<dbReference type="SUPFAM" id="SSF51735">
    <property type="entry name" value="NAD(P)-binding Rossmann-fold domains"/>
    <property type="match status" value="1"/>
</dbReference>
<evidence type="ECO:0000256" key="4">
    <source>
        <dbReference type="ARBA" id="ARBA00017099"/>
    </source>
</evidence>
<dbReference type="Pfam" id="PF04321">
    <property type="entry name" value="RmlD_sub_bind"/>
    <property type="match status" value="1"/>
</dbReference>
<dbReference type="Proteomes" id="UP000218102">
    <property type="component" value="Unassembled WGS sequence"/>
</dbReference>
<name>A0A2A3M7B0_PSEDL</name>
<dbReference type="EC" id="1.1.1.133" evidence="3 6"/>
<comment type="catalytic activity">
    <reaction evidence="5 6">
        <text>dTDP-beta-L-rhamnose + NADP(+) = dTDP-4-dehydro-beta-L-rhamnose + NADPH + H(+)</text>
        <dbReference type="Rhea" id="RHEA:21796"/>
        <dbReference type="ChEBI" id="CHEBI:15378"/>
        <dbReference type="ChEBI" id="CHEBI:57510"/>
        <dbReference type="ChEBI" id="CHEBI:57783"/>
        <dbReference type="ChEBI" id="CHEBI:58349"/>
        <dbReference type="ChEBI" id="CHEBI:62830"/>
        <dbReference type="EC" id="1.1.1.133"/>
    </reaction>
</comment>
<accession>A0A2A3M7B0</accession>
<dbReference type="RefSeq" id="WP_096010041.1">
    <property type="nucleotide sequence ID" value="NZ_NTME01000007.1"/>
</dbReference>
<evidence type="ECO:0000256" key="1">
    <source>
        <dbReference type="ARBA" id="ARBA00004781"/>
    </source>
</evidence>
<dbReference type="GO" id="GO:0005829">
    <property type="term" value="C:cytosol"/>
    <property type="evidence" value="ECO:0007669"/>
    <property type="project" value="TreeGrafter"/>
</dbReference>
<evidence type="ECO:0000256" key="2">
    <source>
        <dbReference type="ARBA" id="ARBA00010944"/>
    </source>
</evidence>
<protein>
    <recommendedName>
        <fullName evidence="4 6">dTDP-4-dehydrorhamnose reductase</fullName>
        <ecNumber evidence="3 6">1.1.1.133</ecNumber>
    </recommendedName>
</protein>
<dbReference type="GO" id="GO:0009243">
    <property type="term" value="P:O antigen biosynthetic process"/>
    <property type="evidence" value="ECO:0007669"/>
    <property type="project" value="UniProtKB-UniPathway"/>
</dbReference>
<comment type="caution">
    <text evidence="8">The sequence shown here is derived from an EMBL/GenBank/DDBJ whole genome shotgun (WGS) entry which is preliminary data.</text>
</comment>
<evidence type="ECO:0000256" key="5">
    <source>
        <dbReference type="ARBA" id="ARBA00048200"/>
    </source>
</evidence>
<dbReference type="UniPathway" id="UPA00124"/>
<dbReference type="EMBL" id="NTME01000007">
    <property type="protein sequence ID" value="PBJ95990.1"/>
    <property type="molecule type" value="Genomic_DNA"/>
</dbReference>
<keyword evidence="6" id="KW-0560">Oxidoreductase</keyword>
<dbReference type="AlphaFoldDB" id="A0A2A3M7B0"/>
<dbReference type="GO" id="GO:0008831">
    <property type="term" value="F:dTDP-4-dehydrorhamnose reductase activity"/>
    <property type="evidence" value="ECO:0007669"/>
    <property type="project" value="UniProtKB-EC"/>
</dbReference>
<dbReference type="CDD" id="cd05254">
    <property type="entry name" value="dTDP_HR_like_SDR_e"/>
    <property type="match status" value="1"/>
</dbReference>
<keyword evidence="6" id="KW-0521">NADP</keyword>
<dbReference type="UniPathway" id="UPA00281"/>
<dbReference type="GO" id="GO:0019305">
    <property type="term" value="P:dTDP-rhamnose biosynthetic process"/>
    <property type="evidence" value="ECO:0007669"/>
    <property type="project" value="UniProtKB-UniPathway"/>
</dbReference>
<dbReference type="PANTHER" id="PTHR10491:SF4">
    <property type="entry name" value="METHIONINE ADENOSYLTRANSFERASE 2 SUBUNIT BETA"/>
    <property type="match status" value="1"/>
</dbReference>
<dbReference type="InterPro" id="IPR029903">
    <property type="entry name" value="RmlD-like-bd"/>
</dbReference>
<evidence type="ECO:0000256" key="3">
    <source>
        <dbReference type="ARBA" id="ARBA00012929"/>
    </source>
</evidence>
<dbReference type="Gene3D" id="3.40.50.720">
    <property type="entry name" value="NAD(P)-binding Rossmann-like Domain"/>
    <property type="match status" value="1"/>
</dbReference>
<dbReference type="InterPro" id="IPR036291">
    <property type="entry name" value="NAD(P)-bd_dom_sf"/>
</dbReference>
<sequence>MKVLVLGVSGMLGSAVYRVLSASSSLEVYGSVRGTAALQYFAENIAGRILSGVDVENHDSLVRLFARVRPEIVVNCVGLVKQLSDANDPLQAVPINSLLPHRLAMLCQASGARLIHISTDCVFSGKKGSYLETDFPDAYDLYGRSKLIGEVDYPNAITLRTSIIGRELAGNRSLVDWFLSQSGEVRGYSKAIFSGLPTVELANVINQYVIPHPDLHGLYHVAAKPIDKYTLLKLIAASFGREIKIVASDSLVIDRSLNAQRFTEATQYIAPEWPVLIDRLRDFN</sequence>
<evidence type="ECO:0000313" key="9">
    <source>
        <dbReference type="Proteomes" id="UP000218102"/>
    </source>
</evidence>
<proteinExistence type="inferred from homology"/>
<evidence type="ECO:0000313" key="8">
    <source>
        <dbReference type="EMBL" id="PBJ95990.1"/>
    </source>
</evidence>
<reference evidence="8 9" key="1">
    <citation type="submission" date="2017-09" db="EMBL/GenBank/DDBJ databases">
        <authorList>
            <person name="Ehlers B."/>
            <person name="Leendertz F.H."/>
        </authorList>
    </citation>
    <scope>NUCLEOTIDE SEQUENCE [LARGE SCALE GENOMIC DNA]</scope>
    <source>
        <strain evidence="8 9">DJ-1</strain>
    </source>
</reference>
<comment type="similarity">
    <text evidence="2 6">Belongs to the dTDP-4-dehydrorhamnose reductase family.</text>
</comment>
<organism evidence="8 9">
    <name type="scientific">Pseudomonas plecoglossicida</name>
    <dbReference type="NCBI Taxonomy" id="70775"/>
    <lineage>
        <taxon>Bacteria</taxon>
        <taxon>Pseudomonadati</taxon>
        <taxon>Pseudomonadota</taxon>
        <taxon>Gammaproteobacteria</taxon>
        <taxon>Pseudomonadales</taxon>
        <taxon>Pseudomonadaceae</taxon>
        <taxon>Pseudomonas</taxon>
    </lineage>
</organism>
<dbReference type="InterPro" id="IPR005913">
    <property type="entry name" value="dTDP_dehydrorham_reduct"/>
</dbReference>
<comment type="pathway">
    <text evidence="1 6">Carbohydrate biosynthesis; dTDP-L-rhamnose biosynthesis.</text>
</comment>
<gene>
    <name evidence="8" type="ORF">CMV24_09175</name>
</gene>